<keyword evidence="2" id="KW-1185">Reference proteome</keyword>
<accession>A0AAV8WEL7</accession>
<proteinExistence type="predicted"/>
<reference evidence="1 2" key="1">
    <citation type="journal article" date="2023" name="Insect Mol. Biol.">
        <title>Genome sequencing provides insights into the evolution of gene families encoding plant cell wall-degrading enzymes in longhorned beetles.</title>
        <authorList>
            <person name="Shin N.R."/>
            <person name="Okamura Y."/>
            <person name="Kirsch R."/>
            <person name="Pauchet Y."/>
        </authorList>
    </citation>
    <scope>NUCLEOTIDE SEQUENCE [LARGE SCALE GENOMIC DNA]</scope>
    <source>
        <strain evidence="1">EAD_L_NR</strain>
    </source>
</reference>
<dbReference type="EMBL" id="JANEYG010000002">
    <property type="protein sequence ID" value="KAJ8924886.1"/>
    <property type="molecule type" value="Genomic_DNA"/>
</dbReference>
<dbReference type="InterPro" id="IPR007884">
    <property type="entry name" value="METL9"/>
</dbReference>
<gene>
    <name evidence="1" type="ORF">NQ315_001041</name>
</gene>
<dbReference type="AlphaFoldDB" id="A0AAV8WEL7"/>
<evidence type="ECO:0000313" key="1">
    <source>
        <dbReference type="EMBL" id="KAJ8924886.1"/>
    </source>
</evidence>
<dbReference type="CDD" id="cd02440">
    <property type="entry name" value="AdoMet_MTases"/>
    <property type="match status" value="1"/>
</dbReference>
<protein>
    <recommendedName>
        <fullName evidence="3">Methyltransferase-like protein 9</fullName>
    </recommendedName>
</protein>
<dbReference type="Gene3D" id="3.40.50.150">
    <property type="entry name" value="Vaccinia Virus protein VP39"/>
    <property type="match status" value="1"/>
</dbReference>
<dbReference type="Pfam" id="PF05219">
    <property type="entry name" value="DREV"/>
    <property type="match status" value="1"/>
</dbReference>
<evidence type="ECO:0000313" key="2">
    <source>
        <dbReference type="Proteomes" id="UP001159042"/>
    </source>
</evidence>
<dbReference type="InterPro" id="IPR029063">
    <property type="entry name" value="SAM-dependent_MTases_sf"/>
</dbReference>
<name>A0AAV8WEL7_9CUCU</name>
<dbReference type="PANTHER" id="PTHR12890:SF0">
    <property type="entry name" value="PROTEIN-L-HISTIDINE N-PROS-METHYLTRANSFERASE"/>
    <property type="match status" value="1"/>
</dbReference>
<organism evidence="1 2">
    <name type="scientific">Exocentrus adspersus</name>
    <dbReference type="NCBI Taxonomy" id="1586481"/>
    <lineage>
        <taxon>Eukaryota</taxon>
        <taxon>Metazoa</taxon>
        <taxon>Ecdysozoa</taxon>
        <taxon>Arthropoda</taxon>
        <taxon>Hexapoda</taxon>
        <taxon>Insecta</taxon>
        <taxon>Pterygota</taxon>
        <taxon>Neoptera</taxon>
        <taxon>Endopterygota</taxon>
        <taxon>Coleoptera</taxon>
        <taxon>Polyphaga</taxon>
        <taxon>Cucujiformia</taxon>
        <taxon>Chrysomeloidea</taxon>
        <taxon>Cerambycidae</taxon>
        <taxon>Lamiinae</taxon>
        <taxon>Acanthocinini</taxon>
        <taxon>Exocentrus</taxon>
    </lineage>
</organism>
<dbReference type="SUPFAM" id="SSF53335">
    <property type="entry name" value="S-adenosyl-L-methionine-dependent methyltransferases"/>
    <property type="match status" value="1"/>
</dbReference>
<evidence type="ECO:0008006" key="3">
    <source>
        <dbReference type="Google" id="ProtNLM"/>
    </source>
</evidence>
<dbReference type="Proteomes" id="UP001159042">
    <property type="component" value="Unassembled WGS sequence"/>
</dbReference>
<comment type="caution">
    <text evidence="1">The sequence shown here is derived from an EMBL/GenBank/DDBJ whole genome shotgun (WGS) entry which is preliminary data.</text>
</comment>
<dbReference type="PANTHER" id="PTHR12890">
    <property type="entry name" value="DREV PROTEIN"/>
    <property type="match status" value="1"/>
</dbReference>
<sequence length="202" mass="22959">MYAWLQRGSMFVVSQPQFKKLLKIDDDWRAESLLDLGAGDGEVTAHIAPLFSKVYATEMSGSMRKLLQRRGYQLLDIDNWYLDRQYEVISCLNLIDRCDTPLQLLNQIKASLLPNGKVLLAVVLPFSAYVESGAPHHKPKELLPITGSCFEEQVRSVVDDVLTPAGFEVESWSRVPYLCEGDLHQSYYWLDDVIFVLKSKSS</sequence>
<dbReference type="GO" id="GO:0106370">
    <property type="term" value="F:protein-L-histidine N-pros-methyltransferase activity"/>
    <property type="evidence" value="ECO:0007669"/>
    <property type="project" value="InterPro"/>
</dbReference>